<keyword evidence="5" id="KW-1185">Reference proteome</keyword>
<dbReference type="InterPro" id="IPR052513">
    <property type="entry name" value="Thioester_dehydratase-like"/>
</dbReference>
<evidence type="ECO:0000256" key="1">
    <source>
        <dbReference type="SAM" id="MobiDB-lite"/>
    </source>
</evidence>
<dbReference type="PANTHER" id="PTHR34075">
    <property type="entry name" value="BLR3430 PROTEIN"/>
    <property type="match status" value="1"/>
</dbReference>
<protein>
    <submittedName>
        <fullName evidence="4">Zn-ribbon domain-containing OB-fold protein</fullName>
    </submittedName>
</protein>
<dbReference type="SUPFAM" id="SSF50249">
    <property type="entry name" value="Nucleic acid-binding proteins"/>
    <property type="match status" value="1"/>
</dbReference>
<proteinExistence type="predicted"/>
<gene>
    <name evidence="4" type="ORF">D9R14_00785</name>
</gene>
<feature type="region of interest" description="Disordered" evidence="1">
    <location>
        <begin position="1"/>
        <end position="28"/>
    </location>
</feature>
<dbReference type="RefSeq" id="WP_121621389.1">
    <property type="nucleotide sequence ID" value="NZ_JACIIW010000004.1"/>
</dbReference>
<dbReference type="AlphaFoldDB" id="A0A3L7AN93"/>
<sequence>MSEAKTASAAGAKPESSKPTRPAPKPNVYVDTQPFWDGAREGKLMMQYCTETGRFQHYPRPVSVFTGKRTLEWREVSGNGTIYACTTVRIPGPGVEGRLPLPVATVELDEGVRLIANILGCAPEEMAIGKRVTLAFDHFDDGTPYPAFRLADNAR</sequence>
<feature type="domain" description="ChsH2 C-terminal OB-fold" evidence="2">
    <location>
        <begin position="73"/>
        <end position="137"/>
    </location>
</feature>
<dbReference type="Pfam" id="PF01796">
    <property type="entry name" value="OB_ChsH2_C"/>
    <property type="match status" value="1"/>
</dbReference>
<evidence type="ECO:0000259" key="2">
    <source>
        <dbReference type="Pfam" id="PF01796"/>
    </source>
</evidence>
<feature type="domain" description="ChsH2 rubredoxin-like zinc ribbon" evidence="3">
    <location>
        <begin position="36"/>
        <end position="62"/>
    </location>
</feature>
<dbReference type="OrthoDB" id="7595207at2"/>
<dbReference type="Gene3D" id="6.10.30.10">
    <property type="match status" value="1"/>
</dbReference>
<accession>A0A3L7AN93</accession>
<dbReference type="Pfam" id="PF12172">
    <property type="entry name" value="zf-ChsH2"/>
    <property type="match status" value="1"/>
</dbReference>
<dbReference type="InterPro" id="IPR002878">
    <property type="entry name" value="ChsH2_C"/>
</dbReference>
<organism evidence="4 5">
    <name type="scientific">Xanthobacter tagetidis</name>
    <dbReference type="NCBI Taxonomy" id="60216"/>
    <lineage>
        <taxon>Bacteria</taxon>
        <taxon>Pseudomonadati</taxon>
        <taxon>Pseudomonadota</taxon>
        <taxon>Alphaproteobacteria</taxon>
        <taxon>Hyphomicrobiales</taxon>
        <taxon>Xanthobacteraceae</taxon>
        <taxon>Xanthobacter</taxon>
    </lineage>
</organism>
<dbReference type="InterPro" id="IPR012340">
    <property type="entry name" value="NA-bd_OB-fold"/>
</dbReference>
<reference evidence="4 5" key="1">
    <citation type="submission" date="2018-10" db="EMBL/GenBank/DDBJ databases">
        <title>Xanthobacter tagetidis genome sequencing and assembly.</title>
        <authorList>
            <person name="Maclea K.S."/>
            <person name="Goen A.E."/>
            <person name="Fatima S.A."/>
        </authorList>
    </citation>
    <scope>NUCLEOTIDE SEQUENCE [LARGE SCALE GENOMIC DNA]</scope>
    <source>
        <strain evidence="4 5">ATCC 700314</strain>
    </source>
</reference>
<dbReference type="PANTHER" id="PTHR34075:SF5">
    <property type="entry name" value="BLR3430 PROTEIN"/>
    <property type="match status" value="1"/>
</dbReference>
<evidence type="ECO:0000259" key="3">
    <source>
        <dbReference type="Pfam" id="PF12172"/>
    </source>
</evidence>
<dbReference type="InterPro" id="IPR022002">
    <property type="entry name" value="ChsH2_Znr"/>
</dbReference>
<evidence type="ECO:0000313" key="5">
    <source>
        <dbReference type="Proteomes" id="UP000269692"/>
    </source>
</evidence>
<dbReference type="EMBL" id="RCTF01000001">
    <property type="protein sequence ID" value="RLP81574.1"/>
    <property type="molecule type" value="Genomic_DNA"/>
</dbReference>
<evidence type="ECO:0000313" key="4">
    <source>
        <dbReference type="EMBL" id="RLP81574.1"/>
    </source>
</evidence>
<dbReference type="Proteomes" id="UP000269692">
    <property type="component" value="Unassembled WGS sequence"/>
</dbReference>
<comment type="caution">
    <text evidence="4">The sequence shown here is derived from an EMBL/GenBank/DDBJ whole genome shotgun (WGS) entry which is preliminary data.</text>
</comment>
<name>A0A3L7AN93_9HYPH</name>